<evidence type="ECO:0008006" key="4">
    <source>
        <dbReference type="Google" id="ProtNLM"/>
    </source>
</evidence>
<dbReference type="AlphaFoldDB" id="A0A839QPI7"/>
<protein>
    <recommendedName>
        <fullName evidence="4">RES domain-containing protein</fullName>
    </recommendedName>
</protein>
<feature type="region of interest" description="Disordered" evidence="1">
    <location>
        <begin position="25"/>
        <end position="44"/>
    </location>
</feature>
<dbReference type="Proteomes" id="UP000523000">
    <property type="component" value="Unassembled WGS sequence"/>
</dbReference>
<dbReference type="RefSeq" id="WP_183513310.1">
    <property type="nucleotide sequence ID" value="NZ_BAABGK010000011.1"/>
</dbReference>
<proteinExistence type="predicted"/>
<evidence type="ECO:0000313" key="2">
    <source>
        <dbReference type="EMBL" id="MBB2997660.1"/>
    </source>
</evidence>
<organism evidence="2 3">
    <name type="scientific">Paeniglutamicibacter cryotolerans</name>
    <dbReference type="NCBI Taxonomy" id="670079"/>
    <lineage>
        <taxon>Bacteria</taxon>
        <taxon>Bacillati</taxon>
        <taxon>Actinomycetota</taxon>
        <taxon>Actinomycetes</taxon>
        <taxon>Micrococcales</taxon>
        <taxon>Micrococcaceae</taxon>
        <taxon>Paeniglutamicibacter</taxon>
    </lineage>
</organism>
<dbReference type="EMBL" id="JACHVS010000005">
    <property type="protein sequence ID" value="MBB2997660.1"/>
    <property type="molecule type" value="Genomic_DNA"/>
</dbReference>
<keyword evidence="3" id="KW-1185">Reference proteome</keyword>
<name>A0A839QPI7_9MICC</name>
<reference evidence="2 3" key="1">
    <citation type="submission" date="2020-08" db="EMBL/GenBank/DDBJ databases">
        <title>Sequencing the genomes of 1000 actinobacteria strains.</title>
        <authorList>
            <person name="Klenk H.-P."/>
        </authorList>
    </citation>
    <scope>NUCLEOTIDE SEQUENCE [LARGE SCALE GENOMIC DNA]</scope>
    <source>
        <strain evidence="2 3">DSM 22826</strain>
    </source>
</reference>
<gene>
    <name evidence="2" type="ORF">E9229_003932</name>
</gene>
<evidence type="ECO:0000256" key="1">
    <source>
        <dbReference type="SAM" id="MobiDB-lite"/>
    </source>
</evidence>
<evidence type="ECO:0000313" key="3">
    <source>
        <dbReference type="Proteomes" id="UP000523000"/>
    </source>
</evidence>
<sequence>MSGRQCTKTGLWILDDFRSGRRVATANRGALDPPERLSGDDPAGWNRYDTPGSTVYISDNDEIAFAEVLSGYAMKLGSKHPMQKDADFMGMTLDDYFKGVKDDWGNQVKMGCLPRHWRDRRNIYQLTLNGAGWWVDVEHPDSISAISAGIGEKLKNELGISQLTLGVLHGENRAATTKIAAWIREQTMDDGSLPLGIRFMSKHGGGDCWAYWLRRRDDGLDGDEMASDSGTGIQSHNSALLTVAKRFGIKIW</sequence>
<accession>A0A839QPI7</accession>
<comment type="caution">
    <text evidence="2">The sequence shown here is derived from an EMBL/GenBank/DDBJ whole genome shotgun (WGS) entry which is preliminary data.</text>
</comment>